<feature type="repeat" description="WD" evidence="11">
    <location>
        <begin position="96"/>
        <end position="137"/>
    </location>
</feature>
<evidence type="ECO:0000256" key="1">
    <source>
        <dbReference type="ARBA" id="ARBA00004123"/>
    </source>
</evidence>
<dbReference type="SUPFAM" id="SSF50978">
    <property type="entry name" value="WD40 repeat-like"/>
    <property type="match status" value="1"/>
</dbReference>
<gene>
    <name evidence="12" type="ORF">BINO364_LOCUS6793</name>
</gene>
<name>A0A8J9VJE8_9NEOP</name>
<evidence type="ECO:0000256" key="6">
    <source>
        <dbReference type="ARBA" id="ARBA00023242"/>
    </source>
</evidence>
<dbReference type="InterPro" id="IPR019775">
    <property type="entry name" value="WD40_repeat_CS"/>
</dbReference>
<dbReference type="InterPro" id="IPR020472">
    <property type="entry name" value="WD40_PAC1"/>
</dbReference>
<dbReference type="PROSITE" id="PS50294">
    <property type="entry name" value="WD_REPEATS_REGION"/>
    <property type="match status" value="6"/>
</dbReference>
<dbReference type="InterPro" id="IPR052234">
    <property type="entry name" value="U5_snRNP_Component"/>
</dbReference>
<comment type="function">
    <text evidence="7">Required for pre-mRNA splicing as component of the activated spliceosome. Component of the U5 small nuclear ribonucleoprotein (snRNP) complex and the U4/U6-U5 tri-snRNP complex, building blocks of the spliceosome. As a component of the minor spliceosome, involved in the splicing of U12-type introns in pre-mRNAs.</text>
</comment>
<keyword evidence="3" id="KW-0507">mRNA processing</keyword>
<keyword evidence="4" id="KW-0677">Repeat</keyword>
<keyword evidence="2 11" id="KW-0853">WD repeat</keyword>
<dbReference type="PANTHER" id="PTHR44006">
    <property type="entry name" value="U5 SMALL NUCLEAR RIBONUCLEOPROTEIN 40 KDA PROTEIN"/>
    <property type="match status" value="1"/>
</dbReference>
<dbReference type="PROSITE" id="PS50082">
    <property type="entry name" value="WD_REPEATS_2"/>
    <property type="match status" value="7"/>
</dbReference>
<dbReference type="InterPro" id="IPR015943">
    <property type="entry name" value="WD40/YVTN_repeat-like_dom_sf"/>
</dbReference>
<dbReference type="Proteomes" id="UP000838878">
    <property type="component" value="Chromosome 2"/>
</dbReference>
<evidence type="ECO:0000256" key="3">
    <source>
        <dbReference type="ARBA" id="ARBA00022664"/>
    </source>
</evidence>
<feature type="repeat" description="WD" evidence="11">
    <location>
        <begin position="283"/>
        <end position="313"/>
    </location>
</feature>
<dbReference type="Pfam" id="PF00400">
    <property type="entry name" value="WD40"/>
    <property type="match status" value="7"/>
</dbReference>
<accession>A0A8J9VJE8</accession>
<dbReference type="InterPro" id="IPR036322">
    <property type="entry name" value="WD40_repeat_dom_sf"/>
</dbReference>
<dbReference type="GO" id="GO:0005682">
    <property type="term" value="C:U5 snRNP"/>
    <property type="evidence" value="ECO:0007669"/>
    <property type="project" value="UniProtKB-ARBA"/>
</dbReference>
<dbReference type="CDD" id="cd00200">
    <property type="entry name" value="WD40"/>
    <property type="match status" value="1"/>
</dbReference>
<dbReference type="PRINTS" id="PR00320">
    <property type="entry name" value="GPROTEINBRPT"/>
</dbReference>
<dbReference type="GO" id="GO:0003723">
    <property type="term" value="F:RNA binding"/>
    <property type="evidence" value="ECO:0007669"/>
    <property type="project" value="TreeGrafter"/>
</dbReference>
<dbReference type="InterPro" id="IPR001680">
    <property type="entry name" value="WD40_rpt"/>
</dbReference>
<protein>
    <recommendedName>
        <fullName evidence="9">U5 small nuclear ribonucleoprotein 40 kDa protein</fullName>
    </recommendedName>
    <alternativeName>
        <fullName evidence="10">WD repeat-containing protein 57</fullName>
    </alternativeName>
</protein>
<dbReference type="OrthoDB" id="1068471at2759"/>
<keyword evidence="13" id="KW-1185">Reference proteome</keyword>
<reference evidence="12" key="1">
    <citation type="submission" date="2021-12" db="EMBL/GenBank/DDBJ databases">
        <authorList>
            <person name="Martin H S."/>
        </authorList>
    </citation>
    <scope>NUCLEOTIDE SEQUENCE</scope>
</reference>
<evidence type="ECO:0000256" key="2">
    <source>
        <dbReference type="ARBA" id="ARBA00022574"/>
    </source>
</evidence>
<feature type="non-terminal residue" evidence="12">
    <location>
        <position position="349"/>
    </location>
</feature>
<dbReference type="GO" id="GO:0006397">
    <property type="term" value="P:mRNA processing"/>
    <property type="evidence" value="ECO:0007669"/>
    <property type="project" value="UniProtKB-KW"/>
</dbReference>
<evidence type="ECO:0000256" key="10">
    <source>
        <dbReference type="ARBA" id="ARBA00075772"/>
    </source>
</evidence>
<dbReference type="GO" id="GO:0000375">
    <property type="term" value="P:RNA splicing, via transesterification reactions"/>
    <property type="evidence" value="ECO:0007669"/>
    <property type="project" value="UniProtKB-ARBA"/>
</dbReference>
<evidence type="ECO:0000256" key="4">
    <source>
        <dbReference type="ARBA" id="ARBA00022737"/>
    </source>
</evidence>
<feature type="repeat" description="WD" evidence="11">
    <location>
        <begin position="314"/>
        <end position="349"/>
    </location>
</feature>
<feature type="repeat" description="WD" evidence="11">
    <location>
        <begin position="187"/>
        <end position="221"/>
    </location>
</feature>
<dbReference type="GO" id="GO:0071013">
    <property type="term" value="C:catalytic step 2 spliceosome"/>
    <property type="evidence" value="ECO:0007669"/>
    <property type="project" value="TreeGrafter"/>
</dbReference>
<keyword evidence="5" id="KW-0508">mRNA splicing</keyword>
<dbReference type="EMBL" id="OV170222">
    <property type="protein sequence ID" value="CAH0720580.1"/>
    <property type="molecule type" value="Genomic_DNA"/>
</dbReference>
<evidence type="ECO:0000256" key="8">
    <source>
        <dbReference type="ARBA" id="ARBA00064268"/>
    </source>
</evidence>
<evidence type="ECO:0000256" key="7">
    <source>
        <dbReference type="ARBA" id="ARBA00057342"/>
    </source>
</evidence>
<evidence type="ECO:0000256" key="5">
    <source>
        <dbReference type="ARBA" id="ARBA00023187"/>
    </source>
</evidence>
<dbReference type="PANTHER" id="PTHR44006:SF1">
    <property type="entry name" value="U5 SMALL NUCLEAR RIBONUCLEOPROTEIN 40 KDA PROTEIN"/>
    <property type="match status" value="1"/>
</dbReference>
<dbReference type="PROSITE" id="PS00678">
    <property type="entry name" value="WD_REPEATS_1"/>
    <property type="match status" value="4"/>
</dbReference>
<feature type="repeat" description="WD" evidence="11">
    <location>
        <begin position="53"/>
        <end position="86"/>
    </location>
</feature>
<evidence type="ECO:0000313" key="12">
    <source>
        <dbReference type="EMBL" id="CAH0720580.1"/>
    </source>
</evidence>
<organism evidence="12 13">
    <name type="scientific">Brenthis ino</name>
    <name type="common">lesser marbled fritillary</name>
    <dbReference type="NCBI Taxonomy" id="405034"/>
    <lineage>
        <taxon>Eukaryota</taxon>
        <taxon>Metazoa</taxon>
        <taxon>Ecdysozoa</taxon>
        <taxon>Arthropoda</taxon>
        <taxon>Hexapoda</taxon>
        <taxon>Insecta</taxon>
        <taxon>Pterygota</taxon>
        <taxon>Neoptera</taxon>
        <taxon>Endopterygota</taxon>
        <taxon>Lepidoptera</taxon>
        <taxon>Glossata</taxon>
        <taxon>Ditrysia</taxon>
        <taxon>Papilionoidea</taxon>
        <taxon>Nymphalidae</taxon>
        <taxon>Heliconiinae</taxon>
        <taxon>Argynnini</taxon>
        <taxon>Brenthis</taxon>
    </lineage>
</organism>
<comment type="subcellular location">
    <subcellularLocation>
        <location evidence="1">Nucleus</location>
    </subcellularLocation>
</comment>
<dbReference type="Gene3D" id="2.130.10.10">
    <property type="entry name" value="YVTN repeat-like/Quinoprotein amine dehydrogenase"/>
    <property type="match status" value="1"/>
</dbReference>
<evidence type="ECO:0000313" key="13">
    <source>
        <dbReference type="Proteomes" id="UP000838878"/>
    </source>
</evidence>
<dbReference type="AlphaFoldDB" id="A0A8J9VJE8"/>
<comment type="subunit">
    <text evidence="8">Component of the pre-catalytic and catalytic spliceosome complexes. Component of the postcatalytic spliceosome P complex. Part of the U5 snRNP complex. Interacts with PRPF8. Component of the U4/U6-U5 tri-snRNP complex composed of the U4, U6 and U5 snRNAs and at least PRPF3, PRPF4, PRPF6, PRPF8, PRPF31, SNRNP200, TXNL4A, WDR57, SNRNP40, DDX23, CD2BP2, PPIH, SNU13, EFTUD2, SART1 and USP39. Component of the minor spliceosome, which splices U12-type introns.</text>
</comment>
<keyword evidence="6" id="KW-0539">Nucleus</keyword>
<dbReference type="FunFam" id="2.130.10.10:FF:000229">
    <property type="entry name" value="Small nuclear ribonucleoprotein U5 subunit 40"/>
    <property type="match status" value="1"/>
</dbReference>
<feature type="repeat" description="WD" evidence="11">
    <location>
        <begin position="138"/>
        <end position="180"/>
    </location>
</feature>
<evidence type="ECO:0000256" key="11">
    <source>
        <dbReference type="PROSITE-ProRule" id="PRU00221"/>
    </source>
</evidence>
<feature type="repeat" description="WD" evidence="11">
    <location>
        <begin position="222"/>
        <end position="256"/>
    </location>
</feature>
<dbReference type="SMART" id="SM00320">
    <property type="entry name" value="WD40"/>
    <property type="match status" value="7"/>
</dbReference>
<proteinExistence type="predicted"/>
<sequence>MPELEAKRKAEELSVVPAKKTRHEISVVGTREKAVVTSSVPRTSNLYAPIMLLEGHQGEIFTAKFHPEGKHLASAGFDRQIFLWNVYGQCDNIMVMKGHTGAIMELCFSPDGAHMYTCATDTTVAVWDVPTGTRIKKLKGHANFVNSVSGARRGPELLVSASDDNTIKLWDARKRNPIASFDSTYPVTSVLFNDTAEKIISGGVDNVIKVWDIRNNQIAYKIKGHTDTVTGMALSYDGSYLLSNSMDNTLRIWDVRPFAPSERCVKLMSGHQHNFEKNLLRCAWSPDGSKVAAGSSDRHVYVWDTTSRRVLYKLPGHRGAVTDVHFHRAEPVLLSASADKLIYLGEIEP</sequence>
<evidence type="ECO:0000256" key="9">
    <source>
        <dbReference type="ARBA" id="ARBA00073554"/>
    </source>
</evidence>